<protein>
    <submittedName>
        <fullName evidence="3">Uncharacterized protein</fullName>
    </submittedName>
</protein>
<feature type="region of interest" description="Disordered" evidence="1">
    <location>
        <begin position="72"/>
        <end position="100"/>
    </location>
</feature>
<keyword evidence="2" id="KW-0732">Signal</keyword>
<evidence type="ECO:0000313" key="4">
    <source>
        <dbReference type="Proteomes" id="UP001331761"/>
    </source>
</evidence>
<reference evidence="3 4" key="1">
    <citation type="submission" date="2019-10" db="EMBL/GenBank/DDBJ databases">
        <title>Assembly and Annotation for the nematode Trichostrongylus colubriformis.</title>
        <authorList>
            <person name="Martin J."/>
        </authorList>
    </citation>
    <scope>NUCLEOTIDE SEQUENCE [LARGE SCALE GENOMIC DNA]</scope>
    <source>
        <strain evidence="3">G859</strain>
        <tissue evidence="3">Whole worm</tissue>
    </source>
</reference>
<accession>A0AAN8FG67</accession>
<name>A0AAN8FG67_TRICO</name>
<comment type="caution">
    <text evidence="3">The sequence shown here is derived from an EMBL/GenBank/DDBJ whole genome shotgun (WGS) entry which is preliminary data.</text>
</comment>
<feature type="chain" id="PRO_5042937926" evidence="2">
    <location>
        <begin position="22"/>
        <end position="100"/>
    </location>
</feature>
<dbReference type="Proteomes" id="UP001331761">
    <property type="component" value="Unassembled WGS sequence"/>
</dbReference>
<keyword evidence="4" id="KW-1185">Reference proteome</keyword>
<feature type="signal peptide" evidence="2">
    <location>
        <begin position="1"/>
        <end position="21"/>
    </location>
</feature>
<feature type="compositionally biased region" description="Basic and acidic residues" evidence="1">
    <location>
        <begin position="82"/>
        <end position="91"/>
    </location>
</feature>
<evidence type="ECO:0000313" key="3">
    <source>
        <dbReference type="EMBL" id="KAK5973482.1"/>
    </source>
</evidence>
<sequence length="100" mass="11320">MKYCAIALCICLFRVAVTSEAEVLEALKAEKIPLEAQVLTGEALVKYLRENQKFFKVGATSKAKETMYKVMNPKFRNQNRRPPVENEKDNGDDIPESSSH</sequence>
<dbReference type="EMBL" id="WIXE01015416">
    <property type="protein sequence ID" value="KAK5973482.1"/>
    <property type="molecule type" value="Genomic_DNA"/>
</dbReference>
<evidence type="ECO:0000256" key="2">
    <source>
        <dbReference type="SAM" id="SignalP"/>
    </source>
</evidence>
<organism evidence="3 4">
    <name type="scientific">Trichostrongylus colubriformis</name>
    <name type="common">Black scour worm</name>
    <dbReference type="NCBI Taxonomy" id="6319"/>
    <lineage>
        <taxon>Eukaryota</taxon>
        <taxon>Metazoa</taxon>
        <taxon>Ecdysozoa</taxon>
        <taxon>Nematoda</taxon>
        <taxon>Chromadorea</taxon>
        <taxon>Rhabditida</taxon>
        <taxon>Rhabditina</taxon>
        <taxon>Rhabditomorpha</taxon>
        <taxon>Strongyloidea</taxon>
        <taxon>Trichostrongylidae</taxon>
        <taxon>Trichostrongylus</taxon>
    </lineage>
</organism>
<evidence type="ECO:0000256" key="1">
    <source>
        <dbReference type="SAM" id="MobiDB-lite"/>
    </source>
</evidence>
<proteinExistence type="predicted"/>
<dbReference type="AlphaFoldDB" id="A0AAN8FG67"/>
<gene>
    <name evidence="3" type="ORF">GCK32_011585</name>
</gene>